<name>A0ABD3RHM1_9LAMI</name>
<dbReference type="PANTHER" id="PTHR31623:SF110">
    <property type="entry name" value="VINORINE SYNTHASE-LIKE"/>
    <property type="match status" value="1"/>
</dbReference>
<dbReference type="Proteomes" id="UP001634393">
    <property type="component" value="Unassembled WGS sequence"/>
</dbReference>
<dbReference type="EMBL" id="JBJXBP010000008">
    <property type="protein sequence ID" value="KAL3812348.1"/>
    <property type="molecule type" value="Genomic_DNA"/>
</dbReference>
<evidence type="ECO:0000313" key="4">
    <source>
        <dbReference type="EMBL" id="KAL3812348.1"/>
    </source>
</evidence>
<dbReference type="Pfam" id="PF02458">
    <property type="entry name" value="Transferase"/>
    <property type="match status" value="1"/>
</dbReference>
<dbReference type="PANTHER" id="PTHR31623">
    <property type="entry name" value="F21J9.9"/>
    <property type="match status" value="1"/>
</dbReference>
<keyword evidence="5" id="KW-1185">Reference proteome</keyword>
<protein>
    <submittedName>
        <fullName evidence="4">Uncharacterized protein</fullName>
    </submittedName>
</protein>
<reference evidence="4 5" key="1">
    <citation type="submission" date="2024-12" db="EMBL/GenBank/DDBJ databases">
        <title>The unique morphological basis and parallel evolutionary history of personate flowers in Penstemon.</title>
        <authorList>
            <person name="Depatie T.H."/>
            <person name="Wessinger C.A."/>
        </authorList>
    </citation>
    <scope>NUCLEOTIDE SEQUENCE [LARGE SCALE GENOMIC DNA]</scope>
    <source>
        <strain evidence="4">WTNN_2</strain>
        <tissue evidence="4">Leaf</tissue>
    </source>
</reference>
<dbReference type="InterPro" id="IPR023213">
    <property type="entry name" value="CAT-like_dom_sf"/>
</dbReference>
<organism evidence="4 5">
    <name type="scientific">Penstemon smallii</name>
    <dbReference type="NCBI Taxonomy" id="265156"/>
    <lineage>
        <taxon>Eukaryota</taxon>
        <taxon>Viridiplantae</taxon>
        <taxon>Streptophyta</taxon>
        <taxon>Embryophyta</taxon>
        <taxon>Tracheophyta</taxon>
        <taxon>Spermatophyta</taxon>
        <taxon>Magnoliopsida</taxon>
        <taxon>eudicotyledons</taxon>
        <taxon>Gunneridae</taxon>
        <taxon>Pentapetalae</taxon>
        <taxon>asterids</taxon>
        <taxon>lamiids</taxon>
        <taxon>Lamiales</taxon>
        <taxon>Plantaginaceae</taxon>
        <taxon>Cheloneae</taxon>
        <taxon>Penstemon</taxon>
    </lineage>
</organism>
<comment type="similarity">
    <text evidence="1">Belongs to the plant acyltransferase family.</text>
</comment>
<dbReference type="GO" id="GO:0016746">
    <property type="term" value="F:acyltransferase activity"/>
    <property type="evidence" value="ECO:0007669"/>
    <property type="project" value="UniProtKB-KW"/>
</dbReference>
<keyword evidence="2" id="KW-0808">Transferase</keyword>
<gene>
    <name evidence="4" type="ORF">ACJIZ3_013616</name>
</gene>
<proteinExistence type="inferred from homology"/>
<dbReference type="Gene3D" id="3.30.559.10">
    <property type="entry name" value="Chloramphenicol acetyltransferase-like domain"/>
    <property type="match status" value="2"/>
</dbReference>
<evidence type="ECO:0000256" key="2">
    <source>
        <dbReference type="ARBA" id="ARBA00022679"/>
    </source>
</evidence>
<keyword evidence="3" id="KW-0012">Acyltransferase</keyword>
<sequence>MIRSPSSMLLLCSMRHRLALPKVLSPFTRSNYQQDDYALLSTLPSSRNRLGVEIISVENIKPGSPTPHHLKTYQVSMLDQFVASGMYMSFVYFYSNKDENIGSNLDDLISKRRQILKHSLAETLTRFYPLAGKLEGERFIDCNDDGAYYLEAKVSDRLSDFLNHPDKKSIHQLLPFVPNSMELMSKTNVVMIQTTIFGCGGISIGLHTSHKIIDGYSLATFLNAWAATARGSDDTICPSFISPSIFPPNPTLDSNTLANIFALCPKQLGKVVTRRFVFSASSLLTLKEKAAAPSRVVAVTGLIWKCIMAAASSRVRSCSNPSSALFVPVNIRARILPPFPPNSIGNVFLLTCTRFKYDDDDDDPVGLNSIVGIIKNTTDKVNSEFTEKFKGEEGFPKMVEYLNEMKLICSGKNVEQVLITSMCNSGIYDIDFGWGKPIWASVGDAHAGEVTSMGMVYLMDTRSGNGIEAWVTLVERDMAVLERDVELLAFASLNPSPLL</sequence>
<accession>A0ABD3RHM1</accession>
<evidence type="ECO:0000256" key="3">
    <source>
        <dbReference type="ARBA" id="ARBA00023315"/>
    </source>
</evidence>
<evidence type="ECO:0000256" key="1">
    <source>
        <dbReference type="ARBA" id="ARBA00009861"/>
    </source>
</evidence>
<comment type="caution">
    <text evidence="4">The sequence shown here is derived from an EMBL/GenBank/DDBJ whole genome shotgun (WGS) entry which is preliminary data.</text>
</comment>
<evidence type="ECO:0000313" key="5">
    <source>
        <dbReference type="Proteomes" id="UP001634393"/>
    </source>
</evidence>
<dbReference type="AlphaFoldDB" id="A0ABD3RHM1"/>